<evidence type="ECO:0000313" key="10">
    <source>
        <dbReference type="EMBL" id="CAD7080994.1"/>
    </source>
</evidence>
<evidence type="ECO:0000256" key="2">
    <source>
        <dbReference type="ARBA" id="ARBA00022604"/>
    </source>
</evidence>
<dbReference type="GO" id="GO:0046935">
    <property type="term" value="F:1-phosphatidylinositol-3-kinase regulator activity"/>
    <property type="evidence" value="ECO:0007669"/>
    <property type="project" value="TreeGrafter"/>
</dbReference>
<feature type="compositionally biased region" description="Polar residues" evidence="7">
    <location>
        <begin position="187"/>
        <end position="206"/>
    </location>
</feature>
<dbReference type="AlphaFoldDB" id="A0A7R8UI53"/>
<dbReference type="Gene3D" id="3.30.505.10">
    <property type="entry name" value="SH2 domain"/>
    <property type="match status" value="1"/>
</dbReference>
<gene>
    <name evidence="10" type="ORF">HERILL_LOCUS4121</name>
</gene>
<keyword evidence="2" id="KW-0341">Growth regulation</keyword>
<organism evidence="10 11">
    <name type="scientific">Hermetia illucens</name>
    <name type="common">Black soldier fly</name>
    <dbReference type="NCBI Taxonomy" id="343691"/>
    <lineage>
        <taxon>Eukaryota</taxon>
        <taxon>Metazoa</taxon>
        <taxon>Ecdysozoa</taxon>
        <taxon>Arthropoda</taxon>
        <taxon>Hexapoda</taxon>
        <taxon>Insecta</taxon>
        <taxon>Pterygota</taxon>
        <taxon>Neoptera</taxon>
        <taxon>Endopterygota</taxon>
        <taxon>Diptera</taxon>
        <taxon>Brachycera</taxon>
        <taxon>Stratiomyomorpha</taxon>
        <taxon>Stratiomyidae</taxon>
        <taxon>Hermetiinae</taxon>
        <taxon>Hermetia</taxon>
    </lineage>
</organism>
<dbReference type="GO" id="GO:0009968">
    <property type="term" value="P:negative regulation of signal transduction"/>
    <property type="evidence" value="ECO:0007669"/>
    <property type="project" value="UniProtKB-KW"/>
</dbReference>
<keyword evidence="5 6" id="KW-0727">SH2 domain</keyword>
<dbReference type="SMART" id="SM00252">
    <property type="entry name" value="SH2"/>
    <property type="match status" value="1"/>
</dbReference>
<dbReference type="InterPro" id="IPR036036">
    <property type="entry name" value="SOCS_box-like_dom_sf"/>
</dbReference>
<protein>
    <recommendedName>
        <fullName evidence="12">Suppressor of cytokine signaling 5</fullName>
    </recommendedName>
</protein>
<dbReference type="GO" id="GO:0035556">
    <property type="term" value="P:intracellular signal transduction"/>
    <property type="evidence" value="ECO:0007669"/>
    <property type="project" value="InterPro"/>
</dbReference>
<dbReference type="PROSITE" id="PS50001">
    <property type="entry name" value="SH2"/>
    <property type="match status" value="1"/>
</dbReference>
<dbReference type="PANTHER" id="PTHR10155:SF0">
    <property type="entry name" value="SUPPRESSOR OF CYTOKINE SIGNALING AT 36E, ISOFORM D"/>
    <property type="match status" value="1"/>
</dbReference>
<dbReference type="EMBL" id="LR899010">
    <property type="protein sequence ID" value="CAD7080994.1"/>
    <property type="molecule type" value="Genomic_DNA"/>
</dbReference>
<dbReference type="PROSITE" id="PS50225">
    <property type="entry name" value="SOCS"/>
    <property type="match status" value="1"/>
</dbReference>
<feature type="region of interest" description="Disordered" evidence="7">
    <location>
        <begin position="1"/>
        <end position="77"/>
    </location>
</feature>
<dbReference type="SUPFAM" id="SSF158235">
    <property type="entry name" value="SOCS box-like"/>
    <property type="match status" value="1"/>
</dbReference>
<evidence type="ECO:0000259" key="8">
    <source>
        <dbReference type="PROSITE" id="PS50001"/>
    </source>
</evidence>
<evidence type="ECO:0000256" key="5">
    <source>
        <dbReference type="ARBA" id="ARBA00022999"/>
    </source>
</evidence>
<dbReference type="PANTHER" id="PTHR10155">
    <property type="entry name" value="PHOSPHATIDYLINOSITOL 3-KINASE REGULATORY SUBUNIT"/>
    <property type="match status" value="1"/>
</dbReference>
<proteinExistence type="predicted"/>
<feature type="domain" description="SH2" evidence="8">
    <location>
        <begin position="421"/>
        <end position="516"/>
    </location>
</feature>
<evidence type="ECO:0000256" key="1">
    <source>
        <dbReference type="ARBA" id="ARBA00004906"/>
    </source>
</evidence>
<dbReference type="SMART" id="SM00969">
    <property type="entry name" value="SOCS_box"/>
    <property type="match status" value="1"/>
</dbReference>
<feature type="compositionally biased region" description="Basic and acidic residues" evidence="7">
    <location>
        <begin position="49"/>
        <end position="62"/>
    </location>
</feature>
<dbReference type="SUPFAM" id="SSF55550">
    <property type="entry name" value="SH2 domain"/>
    <property type="match status" value="1"/>
</dbReference>
<evidence type="ECO:0000259" key="9">
    <source>
        <dbReference type="PROSITE" id="PS50225"/>
    </source>
</evidence>
<sequence>MGQRLNKIPSRETAQNQGENTNPSNSNQTHSDQGSVRSSSTPVKLIPAKVERTEESSGDRTRTLSLTEGQSLESSSPNQVIIRIQLTKMENNNNSTENLDDMATGIYDNNLNITCSAHSIINVTVSNNIACDAPNSLSNNLNDRNCNQEKPSNIHSLNIVEDHSPVETASLENNLNQPENRVERRQTNNSVPGNDNRTSHNVSSSNASFRANILPNNSSNMSMVAADQPAASTTCCAANANGTSCNCNEHVEHNCNSGHNSLCAESNREGDRRHCCRTPKKFSRAYPSALRCCRCAGRESPNISVINNQPSTSRHVEARGNHYRNSFVPNVSRPNNTAAVSSIRPADTPPPPHQILVLSVGPDFLCHPQALAPGFPQEIGWFLSTGSVLGVGSVAGPMVHSQADYSHCLVPDLERIINCSFYWGKMDRYEAERLLEGKPEGTFLLRDSAQEEYLFSVTFRKYGRSLHARIEQMGHKFSFDCHDPGVFTASTVTGLLEHYKDPSCVMFFEPMLTIPLHRNFSFSLQQLCRATIVSHIKYDGINELQLPSSLKAYLKEYHYKYKVRETPLDESLYQRS</sequence>
<feature type="compositionally biased region" description="Polar residues" evidence="7">
    <location>
        <begin position="63"/>
        <end position="77"/>
    </location>
</feature>
<dbReference type="GO" id="GO:0046854">
    <property type="term" value="P:phosphatidylinositol phosphate biosynthetic process"/>
    <property type="evidence" value="ECO:0007669"/>
    <property type="project" value="TreeGrafter"/>
</dbReference>
<dbReference type="InterPro" id="IPR000980">
    <property type="entry name" value="SH2"/>
</dbReference>
<keyword evidence="3" id="KW-0734">Signal transduction inhibitor</keyword>
<keyword evidence="11" id="KW-1185">Reference proteome</keyword>
<name>A0A7R8UI53_HERIL</name>
<dbReference type="Pfam" id="PF00017">
    <property type="entry name" value="SH2"/>
    <property type="match status" value="1"/>
</dbReference>
<dbReference type="InParanoid" id="A0A7R8UI53"/>
<reference evidence="10 11" key="1">
    <citation type="submission" date="2020-11" db="EMBL/GenBank/DDBJ databases">
        <authorList>
            <person name="Wallbank WR R."/>
            <person name="Pardo Diaz C."/>
            <person name="Kozak K."/>
            <person name="Martin S."/>
            <person name="Jiggins C."/>
            <person name="Moest M."/>
            <person name="Warren A I."/>
            <person name="Generalovic N T."/>
            <person name="Byers J.R.P. K."/>
            <person name="Montejo-Kovacevich G."/>
            <person name="Yen C E."/>
        </authorList>
    </citation>
    <scope>NUCLEOTIDE SEQUENCE [LARGE SCALE GENOMIC DNA]</scope>
</reference>
<evidence type="ECO:0000256" key="6">
    <source>
        <dbReference type="PROSITE-ProRule" id="PRU00191"/>
    </source>
</evidence>
<evidence type="ECO:0000256" key="7">
    <source>
        <dbReference type="SAM" id="MobiDB-lite"/>
    </source>
</evidence>
<evidence type="ECO:0000256" key="3">
    <source>
        <dbReference type="ARBA" id="ARBA00022700"/>
    </source>
</evidence>
<dbReference type="GO" id="GO:0005942">
    <property type="term" value="C:phosphatidylinositol 3-kinase complex"/>
    <property type="evidence" value="ECO:0007669"/>
    <property type="project" value="TreeGrafter"/>
</dbReference>
<dbReference type="SMART" id="SM00253">
    <property type="entry name" value="SOCS"/>
    <property type="match status" value="1"/>
</dbReference>
<comment type="pathway">
    <text evidence="1">Protein modification; protein ubiquitination.</text>
</comment>
<dbReference type="Pfam" id="PF07525">
    <property type="entry name" value="SOCS_box"/>
    <property type="match status" value="1"/>
</dbReference>
<evidence type="ECO:0000313" key="11">
    <source>
        <dbReference type="Proteomes" id="UP000594454"/>
    </source>
</evidence>
<dbReference type="OrthoDB" id="5979828at2759"/>
<evidence type="ECO:0008006" key="12">
    <source>
        <dbReference type="Google" id="ProtNLM"/>
    </source>
</evidence>
<evidence type="ECO:0000256" key="4">
    <source>
        <dbReference type="ARBA" id="ARBA00022786"/>
    </source>
</evidence>
<feature type="compositionally biased region" description="Polar residues" evidence="7">
    <location>
        <begin position="12"/>
        <end position="42"/>
    </location>
</feature>
<feature type="domain" description="SOCS box" evidence="9">
    <location>
        <begin position="511"/>
        <end position="560"/>
    </location>
</feature>
<accession>A0A7R8UI53</accession>
<feature type="region of interest" description="Disordered" evidence="7">
    <location>
        <begin position="172"/>
        <end position="206"/>
    </location>
</feature>
<dbReference type="Proteomes" id="UP000594454">
    <property type="component" value="Chromosome 2"/>
</dbReference>
<dbReference type="InterPro" id="IPR001496">
    <property type="entry name" value="SOCS_box"/>
</dbReference>
<keyword evidence="4" id="KW-0833">Ubl conjugation pathway</keyword>
<dbReference type="FunFam" id="3.30.505.10:FF:000028">
    <property type="entry name" value="Suppressor of cytokine signaling 5"/>
    <property type="match status" value="1"/>
</dbReference>
<dbReference type="InterPro" id="IPR036860">
    <property type="entry name" value="SH2_dom_sf"/>
</dbReference>